<dbReference type="Proteomes" id="UP000053555">
    <property type="component" value="Unassembled WGS sequence"/>
</dbReference>
<dbReference type="PANTHER" id="PTHR46890">
    <property type="entry name" value="NON-LTR RETROLELEMENT REVERSE TRANSCRIPTASE-LIKE PROTEIN-RELATED"/>
    <property type="match status" value="1"/>
</dbReference>
<keyword evidence="2" id="KW-0808">Transferase</keyword>
<gene>
    <name evidence="2" type="ORF">glysoja_041802</name>
</gene>
<name>A0A0B2QIJ6_GLYSO</name>
<accession>A0A0B2QIJ6</accession>
<reference evidence="2" key="1">
    <citation type="submission" date="2014-07" db="EMBL/GenBank/DDBJ databases">
        <title>Identification of a novel salt tolerance gene in wild soybean by whole-genome sequencing.</title>
        <authorList>
            <person name="Lam H.-M."/>
            <person name="Qi X."/>
            <person name="Li M.-W."/>
            <person name="Liu X."/>
            <person name="Xie M."/>
            <person name="Ni M."/>
            <person name="Xu X."/>
        </authorList>
    </citation>
    <scope>NUCLEOTIDE SEQUENCE [LARGE SCALE GENOMIC DNA]</scope>
    <source>
        <tissue evidence="2">Root</tissue>
    </source>
</reference>
<dbReference type="GO" id="GO:0003964">
    <property type="term" value="F:RNA-directed DNA polymerase activity"/>
    <property type="evidence" value="ECO:0007669"/>
    <property type="project" value="UniProtKB-KW"/>
</dbReference>
<proteinExistence type="predicted"/>
<dbReference type="AlphaFoldDB" id="A0A0B2QIJ6"/>
<keyword evidence="2" id="KW-0695">RNA-directed DNA polymerase</keyword>
<dbReference type="PANTHER" id="PTHR46890:SF48">
    <property type="entry name" value="RNA-DIRECTED DNA POLYMERASE"/>
    <property type="match status" value="1"/>
</dbReference>
<dbReference type="InterPro" id="IPR043502">
    <property type="entry name" value="DNA/RNA_pol_sf"/>
</dbReference>
<evidence type="ECO:0000313" key="2">
    <source>
        <dbReference type="EMBL" id="KHN21251.1"/>
    </source>
</evidence>
<protein>
    <submittedName>
        <fullName evidence="2">LINE-1 reverse transcriptase like</fullName>
        <ecNumber evidence="2">3.1.13.-</ecNumber>
    </submittedName>
</protein>
<dbReference type="PROSITE" id="PS50878">
    <property type="entry name" value="RT_POL"/>
    <property type="match status" value="1"/>
</dbReference>
<feature type="domain" description="Reverse transcriptase" evidence="1">
    <location>
        <begin position="1"/>
        <end position="137"/>
    </location>
</feature>
<dbReference type="InterPro" id="IPR052343">
    <property type="entry name" value="Retrotransposon-Effector_Assoc"/>
</dbReference>
<keyword evidence="2" id="KW-0548">Nucleotidyltransferase</keyword>
<dbReference type="InterPro" id="IPR000477">
    <property type="entry name" value="RT_dom"/>
</dbReference>
<dbReference type="SUPFAM" id="SSF56672">
    <property type="entry name" value="DNA/RNA polymerases"/>
    <property type="match status" value="1"/>
</dbReference>
<dbReference type="EC" id="3.1.13.-" evidence="2"/>
<dbReference type="InterPro" id="IPR043128">
    <property type="entry name" value="Rev_trsase/Diguanyl_cyclase"/>
</dbReference>
<dbReference type="Gene3D" id="3.30.70.270">
    <property type="match status" value="1"/>
</dbReference>
<organism evidence="2">
    <name type="scientific">Glycine soja</name>
    <name type="common">Wild soybean</name>
    <dbReference type="NCBI Taxonomy" id="3848"/>
    <lineage>
        <taxon>Eukaryota</taxon>
        <taxon>Viridiplantae</taxon>
        <taxon>Streptophyta</taxon>
        <taxon>Embryophyta</taxon>
        <taxon>Tracheophyta</taxon>
        <taxon>Spermatophyta</taxon>
        <taxon>Magnoliopsida</taxon>
        <taxon>eudicotyledons</taxon>
        <taxon>Gunneridae</taxon>
        <taxon>Pentapetalae</taxon>
        <taxon>rosids</taxon>
        <taxon>fabids</taxon>
        <taxon>Fabales</taxon>
        <taxon>Fabaceae</taxon>
        <taxon>Papilionoideae</taxon>
        <taxon>50 kb inversion clade</taxon>
        <taxon>NPAAA clade</taxon>
        <taxon>indigoferoid/millettioid clade</taxon>
        <taxon>Phaseoleae</taxon>
        <taxon>Glycine</taxon>
        <taxon>Glycine subgen. Soja</taxon>
    </lineage>
</organism>
<dbReference type="EMBL" id="KN658017">
    <property type="protein sequence ID" value="KHN21251.1"/>
    <property type="molecule type" value="Genomic_DNA"/>
</dbReference>
<sequence>FLLYMLRRMGFCDRWLSWIEGCLKSASISILVNGSSSSEFIPQRGLRQGDPLAPLLFNVVMEGLNGLLREAMEKNLFQGLLVGRNEMEVSILQYADDTIFFGKTSMENFKAIKVILRSFELVSGLKINFSKSNFVAI</sequence>
<feature type="non-terminal residue" evidence="2">
    <location>
        <position position="137"/>
    </location>
</feature>
<evidence type="ECO:0000259" key="1">
    <source>
        <dbReference type="PROSITE" id="PS50878"/>
    </source>
</evidence>
<feature type="non-terminal residue" evidence="2">
    <location>
        <position position="1"/>
    </location>
</feature>
<keyword evidence="2" id="KW-0378">Hydrolase</keyword>
<dbReference type="Pfam" id="PF00078">
    <property type="entry name" value="RVT_1"/>
    <property type="match status" value="1"/>
</dbReference>
<dbReference type="GO" id="GO:0016787">
    <property type="term" value="F:hydrolase activity"/>
    <property type="evidence" value="ECO:0007669"/>
    <property type="project" value="UniProtKB-KW"/>
</dbReference>